<keyword evidence="2" id="KW-1185">Reference proteome</keyword>
<gene>
    <name evidence="1" type="ORF">LITE_LOCUS6124</name>
</gene>
<dbReference type="AlphaFoldDB" id="A0AAV0HV98"/>
<evidence type="ECO:0000313" key="1">
    <source>
        <dbReference type="EMBL" id="CAI0389189.1"/>
    </source>
</evidence>
<name>A0AAV0HV98_9ROSI</name>
<protein>
    <recommendedName>
        <fullName evidence="3">Dirigent protein</fullName>
    </recommendedName>
</protein>
<reference evidence="1" key="1">
    <citation type="submission" date="2022-08" db="EMBL/GenBank/DDBJ databases">
        <authorList>
            <person name="Gutierrez-Valencia J."/>
        </authorList>
    </citation>
    <scope>NUCLEOTIDE SEQUENCE</scope>
</reference>
<proteinExistence type="predicted"/>
<evidence type="ECO:0008006" key="3">
    <source>
        <dbReference type="Google" id="ProtNLM"/>
    </source>
</evidence>
<accession>A0AAV0HV98</accession>
<dbReference type="EMBL" id="CAMGYJ010000003">
    <property type="protein sequence ID" value="CAI0389189.1"/>
    <property type="molecule type" value="Genomic_DNA"/>
</dbReference>
<evidence type="ECO:0000313" key="2">
    <source>
        <dbReference type="Proteomes" id="UP001154282"/>
    </source>
</evidence>
<organism evidence="1 2">
    <name type="scientific">Linum tenue</name>
    <dbReference type="NCBI Taxonomy" id="586396"/>
    <lineage>
        <taxon>Eukaryota</taxon>
        <taxon>Viridiplantae</taxon>
        <taxon>Streptophyta</taxon>
        <taxon>Embryophyta</taxon>
        <taxon>Tracheophyta</taxon>
        <taxon>Spermatophyta</taxon>
        <taxon>Magnoliopsida</taxon>
        <taxon>eudicotyledons</taxon>
        <taxon>Gunneridae</taxon>
        <taxon>Pentapetalae</taxon>
        <taxon>rosids</taxon>
        <taxon>fabids</taxon>
        <taxon>Malpighiales</taxon>
        <taxon>Linaceae</taxon>
        <taxon>Linum</taxon>
    </lineage>
</organism>
<comment type="caution">
    <text evidence="1">The sequence shown here is derived from an EMBL/GenBank/DDBJ whole genome shotgun (WGS) entry which is preliminary data.</text>
</comment>
<dbReference type="Proteomes" id="UP001154282">
    <property type="component" value="Unassembled WGS sequence"/>
</dbReference>
<sequence>MGRQTEIPIRGGAGKLEAQSVAVADNSNPPGTTLIIMDYYSLYDPNLVPHQSIITLETIPDPPSPPPSPPLVLVPLVVVDDELLQQEEEQEEADQPEVATGEVVAVGGRSGVPIDG</sequence>